<dbReference type="InterPro" id="IPR024775">
    <property type="entry name" value="DinB-like"/>
</dbReference>
<reference evidence="2" key="1">
    <citation type="submission" date="2022-06" db="EMBL/GenBank/DDBJ databases">
        <title>Ornithinimicrobium HY1793.</title>
        <authorList>
            <person name="Huang Y."/>
        </authorList>
    </citation>
    <scope>NUCLEOTIDE SEQUENCE</scope>
    <source>
        <strain evidence="2">HY1793</strain>
    </source>
</reference>
<dbReference type="RefSeq" id="WP_252593619.1">
    <property type="nucleotide sequence ID" value="NZ_CP099489.1"/>
</dbReference>
<evidence type="ECO:0000313" key="2">
    <source>
        <dbReference type="EMBL" id="USQ80243.1"/>
    </source>
</evidence>
<dbReference type="Pfam" id="PF00805">
    <property type="entry name" value="Pentapeptide"/>
    <property type="match status" value="1"/>
</dbReference>
<dbReference type="Gene3D" id="1.20.120.450">
    <property type="entry name" value="dinb family like domain"/>
    <property type="match status" value="1"/>
</dbReference>
<proteinExistence type="predicted"/>
<dbReference type="Gene3D" id="2.160.20.80">
    <property type="entry name" value="E3 ubiquitin-protein ligase SopA"/>
    <property type="match status" value="1"/>
</dbReference>
<dbReference type="SUPFAM" id="SSF141571">
    <property type="entry name" value="Pentapeptide repeat-like"/>
    <property type="match status" value="1"/>
</dbReference>
<dbReference type="SUPFAM" id="SSF109854">
    <property type="entry name" value="DinB/YfiT-like putative metalloenzymes"/>
    <property type="match status" value="1"/>
</dbReference>
<evidence type="ECO:0000259" key="1">
    <source>
        <dbReference type="Pfam" id="PF12867"/>
    </source>
</evidence>
<name>A0ABY4YU23_9MICO</name>
<dbReference type="InterPro" id="IPR001646">
    <property type="entry name" value="5peptide_repeat"/>
</dbReference>
<feature type="domain" description="DinB-like" evidence="1">
    <location>
        <begin position="105"/>
        <end position="247"/>
    </location>
</feature>
<dbReference type="Pfam" id="PF12867">
    <property type="entry name" value="DinB_2"/>
    <property type="match status" value="1"/>
</dbReference>
<dbReference type="EMBL" id="CP099489">
    <property type="protein sequence ID" value="USQ80243.1"/>
    <property type="molecule type" value="Genomic_DNA"/>
</dbReference>
<gene>
    <name evidence="2" type="ORF">NF556_00855</name>
</gene>
<dbReference type="Proteomes" id="UP001056455">
    <property type="component" value="Chromosome"/>
</dbReference>
<organism evidence="2 3">
    <name type="scientific">Ornithinimicrobium faecis</name>
    <dbReference type="NCBI Taxonomy" id="2934158"/>
    <lineage>
        <taxon>Bacteria</taxon>
        <taxon>Bacillati</taxon>
        <taxon>Actinomycetota</taxon>
        <taxon>Actinomycetes</taxon>
        <taxon>Micrococcales</taxon>
        <taxon>Ornithinimicrobiaceae</taxon>
        <taxon>Ornithinimicrobium</taxon>
    </lineage>
</organism>
<sequence>MTRFGRDDDLTAAEFDRVDLTGARFERSRLRGVRITSSDLSGMVVRGSDVMNVEIDSPWIGEGDFFRVNGVDVIPLVEAELNARFPGRELQRAGDPAGLQAAWAALQDTWAATLECAESMPAGTVDESVDGEWSLSQTLRHLVMATDTWLGKAVLRLEQPYHPLALANEGAAEDGLDMSVFTTKTPTYAEVLAARRDRTTLVGNFLAEVSVGTLDEQRQNPWAPQHPETVRSCLHTILEEEWEHHRYAVRDLDVLEQRSEAQ</sequence>
<protein>
    <submittedName>
        <fullName evidence="2">DinB family protein</fullName>
    </submittedName>
</protein>
<keyword evidence="3" id="KW-1185">Reference proteome</keyword>
<dbReference type="InterPro" id="IPR034660">
    <property type="entry name" value="DinB/YfiT-like"/>
</dbReference>
<accession>A0ABY4YU23</accession>
<evidence type="ECO:0000313" key="3">
    <source>
        <dbReference type="Proteomes" id="UP001056455"/>
    </source>
</evidence>